<organism evidence="1 2">
    <name type="scientific">Salmonella phage vB_SenS_SB10</name>
    <dbReference type="NCBI Taxonomy" id="2591134"/>
    <lineage>
        <taxon>Viruses</taxon>
        <taxon>Duplodnaviria</taxon>
        <taxon>Heunggongvirae</taxon>
        <taxon>Uroviricota</taxon>
        <taxon>Caudoviricetes</taxon>
        <taxon>Demerecviridae</taxon>
        <taxon>Markadamsvirinae</taxon>
        <taxon>Epseptimavirus</taxon>
        <taxon>Epseptimavirus SB10</taxon>
        <taxon>Epseptimavirus fuchur</taxon>
    </lineage>
</organism>
<name>A0A5J6T9B7_9CAUD</name>
<keyword evidence="2" id="KW-1185">Reference proteome</keyword>
<evidence type="ECO:0000313" key="1">
    <source>
        <dbReference type="EMBL" id="QFG07516.1"/>
    </source>
</evidence>
<dbReference type="RefSeq" id="YP_011651730.1">
    <property type="nucleotide sequence ID" value="NC_101270.1"/>
</dbReference>
<sequence length="50" mass="5729">MIIILAIVSLLTNQCTSKLICQWKITAENTFLKNQVDNSLNFIFAFCISY</sequence>
<dbReference type="Proteomes" id="UP000327387">
    <property type="component" value="Segment"/>
</dbReference>
<proteinExistence type="predicted"/>
<dbReference type="EMBL" id="MK947458">
    <property type="protein sequence ID" value="QFG07516.1"/>
    <property type="molecule type" value="Genomic_DNA"/>
</dbReference>
<accession>A0A5J6T9B7</accession>
<protein>
    <submittedName>
        <fullName evidence="1">Uncharacterized protein</fullName>
    </submittedName>
</protein>
<reference evidence="1 2" key="1">
    <citation type="submission" date="2019-05" db="EMBL/GenBank/DDBJ databases">
        <title>Whole genome sequence analysis of broad host range Salmonella enterica bacteriophages.</title>
        <authorList>
            <person name="Bhandare S.G."/>
            <person name="Colavecchio A."/>
            <person name="Emond-Rheault J.-G."/>
            <person name="Hamel J."/>
            <person name="Kukavica-Ibrulj I."/>
            <person name="Boyle B."/>
            <person name="Levesque R.C."/>
            <person name="Goodridge L."/>
        </authorList>
    </citation>
    <scope>NUCLEOTIDE SEQUENCE [LARGE SCALE GENOMIC DNA]</scope>
</reference>
<evidence type="ECO:0000313" key="2">
    <source>
        <dbReference type="Proteomes" id="UP000327387"/>
    </source>
</evidence>